<reference evidence="3" key="1">
    <citation type="submission" date="2023-03" db="EMBL/GenBank/DDBJ databases">
        <title>Complete genome of Cladonia borealis.</title>
        <authorList>
            <person name="Park H."/>
        </authorList>
    </citation>
    <scope>NUCLEOTIDE SEQUENCE</scope>
    <source>
        <strain evidence="3">ANT050790</strain>
    </source>
</reference>
<dbReference type="InterPro" id="IPR000719">
    <property type="entry name" value="Prot_kinase_dom"/>
</dbReference>
<dbReference type="InterPro" id="IPR011009">
    <property type="entry name" value="Kinase-like_dom_sf"/>
</dbReference>
<feature type="region of interest" description="Disordered" evidence="1">
    <location>
        <begin position="152"/>
        <end position="176"/>
    </location>
</feature>
<proteinExistence type="predicted"/>
<dbReference type="SUPFAM" id="SSF56112">
    <property type="entry name" value="Protein kinase-like (PK-like)"/>
    <property type="match status" value="1"/>
</dbReference>
<evidence type="ECO:0000313" key="3">
    <source>
        <dbReference type="EMBL" id="KAK0517222.1"/>
    </source>
</evidence>
<dbReference type="GO" id="GO:0004674">
    <property type="term" value="F:protein serine/threonine kinase activity"/>
    <property type="evidence" value="ECO:0007669"/>
    <property type="project" value="TreeGrafter"/>
</dbReference>
<accession>A0AA39R943</accession>
<dbReference type="PROSITE" id="PS50011">
    <property type="entry name" value="PROTEIN_KINASE_DOM"/>
    <property type="match status" value="1"/>
</dbReference>
<feature type="region of interest" description="Disordered" evidence="1">
    <location>
        <begin position="38"/>
        <end position="79"/>
    </location>
</feature>
<dbReference type="GO" id="GO:0005737">
    <property type="term" value="C:cytoplasm"/>
    <property type="evidence" value="ECO:0007669"/>
    <property type="project" value="TreeGrafter"/>
</dbReference>
<gene>
    <name evidence="3" type="ORF">JMJ35_000377</name>
</gene>
<feature type="compositionally biased region" description="Pro residues" evidence="1">
    <location>
        <begin position="156"/>
        <end position="165"/>
    </location>
</feature>
<protein>
    <recommendedName>
        <fullName evidence="2">Protein kinase domain-containing protein</fullName>
    </recommendedName>
</protein>
<dbReference type="PANTHER" id="PTHR44167:SF24">
    <property type="entry name" value="SERINE_THREONINE-PROTEIN KINASE CHK2"/>
    <property type="match status" value="1"/>
</dbReference>
<dbReference type="GO" id="GO:0005634">
    <property type="term" value="C:nucleus"/>
    <property type="evidence" value="ECO:0007669"/>
    <property type="project" value="TreeGrafter"/>
</dbReference>
<evidence type="ECO:0000256" key="1">
    <source>
        <dbReference type="SAM" id="MobiDB-lite"/>
    </source>
</evidence>
<feature type="domain" description="Protein kinase" evidence="2">
    <location>
        <begin position="132"/>
        <end position="458"/>
    </location>
</feature>
<dbReference type="Proteomes" id="UP001166286">
    <property type="component" value="Unassembled WGS sequence"/>
</dbReference>
<organism evidence="3 4">
    <name type="scientific">Cladonia borealis</name>
    <dbReference type="NCBI Taxonomy" id="184061"/>
    <lineage>
        <taxon>Eukaryota</taxon>
        <taxon>Fungi</taxon>
        <taxon>Dikarya</taxon>
        <taxon>Ascomycota</taxon>
        <taxon>Pezizomycotina</taxon>
        <taxon>Lecanoromycetes</taxon>
        <taxon>OSLEUM clade</taxon>
        <taxon>Lecanoromycetidae</taxon>
        <taxon>Lecanorales</taxon>
        <taxon>Lecanorineae</taxon>
        <taxon>Cladoniaceae</taxon>
        <taxon>Cladonia</taxon>
    </lineage>
</organism>
<dbReference type="Gene3D" id="1.10.510.10">
    <property type="entry name" value="Transferase(Phosphotransferase) domain 1"/>
    <property type="match status" value="1"/>
</dbReference>
<dbReference type="PROSITE" id="PS00108">
    <property type="entry name" value="PROTEIN_KINASE_ST"/>
    <property type="match status" value="1"/>
</dbReference>
<dbReference type="InterPro" id="IPR008271">
    <property type="entry name" value="Ser/Thr_kinase_AS"/>
</dbReference>
<name>A0AA39R943_9LECA</name>
<comment type="caution">
    <text evidence="3">The sequence shown here is derived from an EMBL/GenBank/DDBJ whole genome shotgun (WGS) entry which is preliminary data.</text>
</comment>
<dbReference type="SMART" id="SM00220">
    <property type="entry name" value="S_TKc"/>
    <property type="match status" value="1"/>
</dbReference>
<dbReference type="GO" id="GO:0005524">
    <property type="term" value="F:ATP binding"/>
    <property type="evidence" value="ECO:0007669"/>
    <property type="project" value="InterPro"/>
</dbReference>
<dbReference type="Pfam" id="PF00069">
    <property type="entry name" value="Pkinase"/>
    <property type="match status" value="1"/>
</dbReference>
<feature type="region of interest" description="Disordered" evidence="1">
    <location>
        <begin position="326"/>
        <end position="346"/>
    </location>
</feature>
<dbReference type="AlphaFoldDB" id="A0AA39R943"/>
<keyword evidence="4" id="KW-1185">Reference proteome</keyword>
<evidence type="ECO:0000259" key="2">
    <source>
        <dbReference type="PROSITE" id="PS50011"/>
    </source>
</evidence>
<dbReference type="GO" id="GO:0044773">
    <property type="term" value="P:mitotic DNA damage checkpoint signaling"/>
    <property type="evidence" value="ECO:0007669"/>
    <property type="project" value="TreeGrafter"/>
</dbReference>
<evidence type="ECO:0000313" key="4">
    <source>
        <dbReference type="Proteomes" id="UP001166286"/>
    </source>
</evidence>
<dbReference type="PANTHER" id="PTHR44167">
    <property type="entry name" value="OVARIAN-SPECIFIC SERINE/THREONINE-PROTEIN KINASE LOK-RELATED"/>
    <property type="match status" value="1"/>
</dbReference>
<dbReference type="EMBL" id="JAFEKC020000001">
    <property type="protein sequence ID" value="KAK0517222.1"/>
    <property type="molecule type" value="Genomic_DNA"/>
</dbReference>
<sequence>MDASKPTIPESKQSWLPLTSQVTNPTLIPATRPALAPLAALPMDQKPKLATTKTSPATLPQLGENGALTPPATPQRPCNKRASISADGIESLSSIGVNLGAKPADILNSMAEQAKEDIPAPDLPPKLYTKRYTLHEELGYGVWSTVYRASEIPEPSTLPPSPPTSPLNGAKQDPKTNQKVLAIKKPSRRDAYPILETEARILTYLHSHPPGSTQHIVPFHGWDPSTHSIILTALPLSLETHAQTLKKTTPLTTKNIFDPILGFPTWTHLTTSLVAGLSFLHSHHCIHGDIKPANILLRPSTSSTHSETETETLTPLFCDFSSSHLLPPQETNPSSPSPSPPLISAVSPEYTAPELLSSLAHPTPTHSPIATYSSDIFSLAVTLLFAALGESPYACCKMEMQRLGAAREGRPLEFARRGEGAGRVRGVEGTLGGALERVGDRWGVVEWEEVVLRRGGES</sequence>